<feature type="domain" description="Sporulation stage II protein D amidase enhancer LytB N-terminal" evidence="3">
    <location>
        <begin position="371"/>
        <end position="424"/>
    </location>
</feature>
<feature type="coiled-coil region" evidence="1">
    <location>
        <begin position="34"/>
        <end position="112"/>
    </location>
</feature>
<evidence type="ECO:0000256" key="1">
    <source>
        <dbReference type="SAM" id="Coils"/>
    </source>
</evidence>
<dbReference type="Pfam" id="PF08486">
    <property type="entry name" value="SpoIID"/>
    <property type="match status" value="1"/>
</dbReference>
<evidence type="ECO:0000313" key="5">
    <source>
        <dbReference type="Proteomes" id="UP000714915"/>
    </source>
</evidence>
<reference evidence="4" key="2">
    <citation type="journal article" date="2021" name="Microbiome">
        <title>Successional dynamics and alternative stable states in a saline activated sludge microbial community over 9 years.</title>
        <authorList>
            <person name="Wang Y."/>
            <person name="Ye J."/>
            <person name="Ju F."/>
            <person name="Liu L."/>
            <person name="Boyd J.A."/>
            <person name="Deng Y."/>
            <person name="Parks D.H."/>
            <person name="Jiang X."/>
            <person name="Yin X."/>
            <person name="Woodcroft B.J."/>
            <person name="Tyson G.W."/>
            <person name="Hugenholtz P."/>
            <person name="Polz M.F."/>
            <person name="Zhang T."/>
        </authorList>
    </citation>
    <scope>NUCLEOTIDE SEQUENCE</scope>
    <source>
        <strain evidence="4">HKST-UBA09</strain>
    </source>
</reference>
<dbReference type="EMBL" id="JAGQLF010000085">
    <property type="protein sequence ID" value="MCA9387310.1"/>
    <property type="molecule type" value="Genomic_DNA"/>
</dbReference>
<gene>
    <name evidence="4" type="ORF">KC669_04720</name>
</gene>
<keyword evidence="1" id="KW-0175">Coiled coil</keyword>
<comment type="caution">
    <text evidence="4">The sequence shown here is derived from an EMBL/GenBank/DDBJ whole genome shotgun (WGS) entry which is preliminary data.</text>
</comment>
<evidence type="ECO:0000259" key="3">
    <source>
        <dbReference type="Pfam" id="PF08486"/>
    </source>
</evidence>
<feature type="coiled-coil region" evidence="1">
    <location>
        <begin position="184"/>
        <end position="239"/>
    </location>
</feature>
<evidence type="ECO:0000313" key="4">
    <source>
        <dbReference type="EMBL" id="MCA9387310.1"/>
    </source>
</evidence>
<keyword evidence="2" id="KW-1133">Transmembrane helix</keyword>
<dbReference type="AlphaFoldDB" id="A0A955RM18"/>
<dbReference type="Proteomes" id="UP000714915">
    <property type="component" value="Unassembled WGS sequence"/>
</dbReference>
<dbReference type="InterPro" id="IPR013693">
    <property type="entry name" value="SpoIID/LytB_N"/>
</dbReference>
<name>A0A955RM18_9BACT</name>
<keyword evidence="2" id="KW-0472">Membrane</keyword>
<organism evidence="4 5">
    <name type="scientific">Candidatus Dojkabacteria bacterium</name>
    <dbReference type="NCBI Taxonomy" id="2099670"/>
    <lineage>
        <taxon>Bacteria</taxon>
        <taxon>Candidatus Dojkabacteria</taxon>
    </lineage>
</organism>
<proteinExistence type="predicted"/>
<protein>
    <recommendedName>
        <fullName evidence="3">Sporulation stage II protein D amidase enhancer LytB N-terminal domain-containing protein</fullName>
    </recommendedName>
</protein>
<sequence length="585" mass="65800">MNIFKRITFFIFVAVFVSTAFIPLFTTTIHSQSSAELLEQIKQKEKELKETEDAIANLEKELAETQNTISTVSEGLPKLEAEIKEVETQLEINQKKRELTKQEFELKQKEREQLIADQKDAVETLYVQWRVENSDFAFFSDNRAKLLATGFSQNVFGVSNENLAGLNTTIDSLDNDLSSQDEILATLDVQNEELISKKNKLDEEISYYSGVLASSTTQIAKLQDRQSQIKSQISDLTVEQQAAAEKEAWILQQELAKQRAAEDIDIVDGFYFAGTGRDVYQGHGVGFSQFGAYGGANTGMSYQQLIQFYFTGVNLVQMAGNVSVYGGPQNINVEEYLVHLGEVPDKACGTTAQAKEDPDKYIVNESGSVWACWPEEAIKAQVVIARTYALYHKNLYPDARSQVYDISYNKAWAVEETSGVVITYGGNLIDAVYSSDNSQGNGTANNDTIFQNFFGEGTPYPYLRSVNDSSFAYKTQWTNWSYQTNVYNNESIASMLDFIANDPKSSYDSSVKSNVRDIISSVGTIESISFERDPSMRVKKVYFNGSGGQKVMGGWWFKNLWNTWAYETGRNDYLYSQTFYVVSTN</sequence>
<evidence type="ECO:0000256" key="2">
    <source>
        <dbReference type="SAM" id="Phobius"/>
    </source>
</evidence>
<reference evidence="4" key="1">
    <citation type="submission" date="2020-04" db="EMBL/GenBank/DDBJ databases">
        <authorList>
            <person name="Zhang T."/>
        </authorList>
    </citation>
    <scope>NUCLEOTIDE SEQUENCE</scope>
    <source>
        <strain evidence="4">HKST-UBA09</strain>
    </source>
</reference>
<keyword evidence="2" id="KW-0812">Transmembrane</keyword>
<dbReference type="SUPFAM" id="SSF90257">
    <property type="entry name" value="Myosin rod fragments"/>
    <property type="match status" value="1"/>
</dbReference>
<feature type="transmembrane region" description="Helical" evidence="2">
    <location>
        <begin position="7"/>
        <end position="25"/>
    </location>
</feature>
<accession>A0A955RM18</accession>